<evidence type="ECO:0000256" key="9">
    <source>
        <dbReference type="ARBA" id="ARBA00044632"/>
    </source>
</evidence>
<accession>A0A9D1NZL3</accession>
<dbReference type="PANTHER" id="PTHR10242">
    <property type="entry name" value="8-OXOGUANINE DNA GLYCOSYLASE"/>
    <property type="match status" value="1"/>
</dbReference>
<evidence type="ECO:0000256" key="2">
    <source>
        <dbReference type="ARBA" id="ARBA00012720"/>
    </source>
</evidence>
<dbReference type="PANTHER" id="PTHR10242:SF2">
    <property type="entry name" value="N-GLYCOSYLASE_DNA LYASE"/>
    <property type="match status" value="1"/>
</dbReference>
<dbReference type="GO" id="GO:0140078">
    <property type="term" value="F:class I DNA-(apurinic or apyrimidinic site) endonuclease activity"/>
    <property type="evidence" value="ECO:0007669"/>
    <property type="project" value="UniProtKB-EC"/>
</dbReference>
<reference evidence="11" key="1">
    <citation type="submission" date="2020-10" db="EMBL/GenBank/DDBJ databases">
        <authorList>
            <person name="Gilroy R."/>
        </authorList>
    </citation>
    <scope>NUCLEOTIDE SEQUENCE</scope>
    <source>
        <strain evidence="11">ChiBcec6-7307</strain>
    </source>
</reference>
<dbReference type="InterPro" id="IPR011257">
    <property type="entry name" value="DNA_glycosylase"/>
</dbReference>
<dbReference type="EMBL" id="DVOS01000046">
    <property type="protein sequence ID" value="HIV23361.1"/>
    <property type="molecule type" value="Genomic_DNA"/>
</dbReference>
<dbReference type="Gene3D" id="3.30.310.260">
    <property type="match status" value="1"/>
</dbReference>
<evidence type="ECO:0000256" key="4">
    <source>
        <dbReference type="ARBA" id="ARBA00022801"/>
    </source>
</evidence>
<dbReference type="InterPro" id="IPR012904">
    <property type="entry name" value="OGG_N"/>
</dbReference>
<evidence type="ECO:0000313" key="12">
    <source>
        <dbReference type="Proteomes" id="UP000886889"/>
    </source>
</evidence>
<gene>
    <name evidence="11" type="ORF">IAC80_05415</name>
</gene>
<dbReference type="Proteomes" id="UP000886889">
    <property type="component" value="Unassembled WGS sequence"/>
</dbReference>
<dbReference type="GO" id="GO:0006284">
    <property type="term" value="P:base-excision repair"/>
    <property type="evidence" value="ECO:0007669"/>
    <property type="project" value="InterPro"/>
</dbReference>
<dbReference type="CDD" id="cd00056">
    <property type="entry name" value="ENDO3c"/>
    <property type="match status" value="1"/>
</dbReference>
<dbReference type="SUPFAM" id="SSF55945">
    <property type="entry name" value="TATA-box binding protein-like"/>
    <property type="match status" value="1"/>
</dbReference>
<evidence type="ECO:0000256" key="5">
    <source>
        <dbReference type="ARBA" id="ARBA00023204"/>
    </source>
</evidence>
<evidence type="ECO:0000256" key="1">
    <source>
        <dbReference type="ARBA" id="ARBA00010679"/>
    </source>
</evidence>
<dbReference type="GO" id="GO:0008534">
    <property type="term" value="F:oxidized purine nucleobase lesion DNA N-glycosylase activity"/>
    <property type="evidence" value="ECO:0007669"/>
    <property type="project" value="InterPro"/>
</dbReference>
<dbReference type="EC" id="4.2.99.18" evidence="2"/>
<dbReference type="Pfam" id="PF00730">
    <property type="entry name" value="HhH-GPD"/>
    <property type="match status" value="1"/>
</dbReference>
<dbReference type="InterPro" id="IPR052054">
    <property type="entry name" value="Oxidative_DNA_repair_enzyme"/>
</dbReference>
<keyword evidence="3" id="KW-0227">DNA damage</keyword>
<comment type="catalytic activity">
    <reaction evidence="9">
        <text>2'-deoxyribonucleotide-(2'-deoxyribose 5'-phosphate)-2'-deoxyribonucleotide-DNA = a 3'-end 2'-deoxyribonucleotide-(2,3-dehydro-2,3-deoxyribose 5'-phosphate)-DNA + a 5'-end 5'-phospho-2'-deoxyribonucleoside-DNA + H(+)</text>
        <dbReference type="Rhea" id="RHEA:66592"/>
        <dbReference type="Rhea" id="RHEA-COMP:13180"/>
        <dbReference type="Rhea" id="RHEA-COMP:16897"/>
        <dbReference type="Rhea" id="RHEA-COMP:17067"/>
        <dbReference type="ChEBI" id="CHEBI:15378"/>
        <dbReference type="ChEBI" id="CHEBI:136412"/>
        <dbReference type="ChEBI" id="CHEBI:157695"/>
        <dbReference type="ChEBI" id="CHEBI:167181"/>
        <dbReference type="EC" id="4.2.99.18"/>
    </reaction>
</comment>
<dbReference type="SUPFAM" id="SSF48150">
    <property type="entry name" value="DNA-glycosylase"/>
    <property type="match status" value="1"/>
</dbReference>
<feature type="domain" description="HhH-GPD" evidence="10">
    <location>
        <begin position="112"/>
        <end position="270"/>
    </location>
</feature>
<keyword evidence="8" id="KW-0326">Glycosidase</keyword>
<sequence>MVKKTVSHFSLEQICDSGQCFRMEKLGEGAFLVLAGNRGLRIRQEGETLEFDCTEEEFLDFWEDYFDLKTDYGAFLERIDPRDRYLCEAARRGWGIRILRQDLWEMLISFLISQQNHIARIRRCIGNICERYGKAACAEKESKPGEKLYGFPSPDALAQASEEELRDCNLGYRAKYVIRAAKAVAEGNYSLEKIKTMSYPEAKAALLELYGVGEKVADCICLFGLHHLEAFPVDTHIRQALEAHYRRGFPKRKYRGIEGVLQQYIFYYELTGR</sequence>
<dbReference type="GO" id="GO:0006289">
    <property type="term" value="P:nucleotide-excision repair"/>
    <property type="evidence" value="ECO:0007669"/>
    <property type="project" value="InterPro"/>
</dbReference>
<name>A0A9D1NZL3_9FIRM</name>
<dbReference type="Pfam" id="PF07934">
    <property type="entry name" value="OGG_N"/>
    <property type="match status" value="1"/>
</dbReference>
<organism evidence="11 12">
    <name type="scientific">Candidatus Merdiplasma excrementigallinarum</name>
    <dbReference type="NCBI Taxonomy" id="2840864"/>
    <lineage>
        <taxon>Bacteria</taxon>
        <taxon>Bacillati</taxon>
        <taxon>Bacillota</taxon>
        <taxon>Clostridia</taxon>
        <taxon>Lachnospirales</taxon>
        <taxon>Lachnospiraceae</taxon>
        <taxon>Lachnospiraceae incertae sedis</taxon>
        <taxon>Candidatus Merdiplasma</taxon>
    </lineage>
</organism>
<dbReference type="AlphaFoldDB" id="A0A9D1NZL3"/>
<evidence type="ECO:0000313" key="11">
    <source>
        <dbReference type="EMBL" id="HIV23361.1"/>
    </source>
</evidence>
<keyword evidence="4" id="KW-0378">Hydrolase</keyword>
<comment type="caution">
    <text evidence="11">The sequence shown here is derived from an EMBL/GenBank/DDBJ whole genome shotgun (WGS) entry which is preliminary data.</text>
</comment>
<comment type="similarity">
    <text evidence="1">Belongs to the type-1 OGG1 family.</text>
</comment>
<protein>
    <recommendedName>
        <fullName evidence="2">DNA-(apurinic or apyrimidinic site) lyase</fullName>
        <ecNumber evidence="2">4.2.99.18</ecNumber>
    </recommendedName>
</protein>
<reference evidence="11" key="2">
    <citation type="journal article" date="2021" name="PeerJ">
        <title>Extensive microbial diversity within the chicken gut microbiome revealed by metagenomics and culture.</title>
        <authorList>
            <person name="Gilroy R."/>
            <person name="Ravi A."/>
            <person name="Getino M."/>
            <person name="Pursley I."/>
            <person name="Horton D.L."/>
            <person name="Alikhan N.F."/>
            <person name="Baker D."/>
            <person name="Gharbi K."/>
            <person name="Hall N."/>
            <person name="Watson M."/>
            <person name="Adriaenssens E.M."/>
            <person name="Foster-Nyarko E."/>
            <person name="Jarju S."/>
            <person name="Secka A."/>
            <person name="Antonio M."/>
            <person name="Oren A."/>
            <person name="Chaudhuri R.R."/>
            <person name="La Ragione R."/>
            <person name="Hildebrand F."/>
            <person name="Pallen M.J."/>
        </authorList>
    </citation>
    <scope>NUCLEOTIDE SEQUENCE</scope>
    <source>
        <strain evidence="11">ChiBcec6-7307</strain>
    </source>
</reference>
<keyword evidence="5" id="KW-0234">DNA repair</keyword>
<keyword evidence="6" id="KW-0456">Lyase</keyword>
<keyword evidence="7" id="KW-0511">Multifunctional enzyme</keyword>
<evidence type="ECO:0000256" key="7">
    <source>
        <dbReference type="ARBA" id="ARBA00023268"/>
    </source>
</evidence>
<dbReference type="InterPro" id="IPR003265">
    <property type="entry name" value="HhH-GPD_domain"/>
</dbReference>
<dbReference type="Gene3D" id="1.10.1670.10">
    <property type="entry name" value="Helix-hairpin-Helix base-excision DNA repair enzymes (C-terminal)"/>
    <property type="match status" value="1"/>
</dbReference>
<proteinExistence type="inferred from homology"/>
<evidence type="ECO:0000256" key="3">
    <source>
        <dbReference type="ARBA" id="ARBA00022763"/>
    </source>
</evidence>
<evidence type="ECO:0000256" key="8">
    <source>
        <dbReference type="ARBA" id="ARBA00023295"/>
    </source>
</evidence>
<evidence type="ECO:0000259" key="10">
    <source>
        <dbReference type="SMART" id="SM00478"/>
    </source>
</evidence>
<dbReference type="GO" id="GO:0003684">
    <property type="term" value="F:damaged DNA binding"/>
    <property type="evidence" value="ECO:0007669"/>
    <property type="project" value="InterPro"/>
</dbReference>
<dbReference type="Gene3D" id="1.10.340.30">
    <property type="entry name" value="Hypothetical protein, domain 2"/>
    <property type="match status" value="1"/>
</dbReference>
<dbReference type="SMART" id="SM00478">
    <property type="entry name" value="ENDO3c"/>
    <property type="match status" value="1"/>
</dbReference>
<dbReference type="InterPro" id="IPR023170">
    <property type="entry name" value="HhH_base_excis_C"/>
</dbReference>
<evidence type="ECO:0000256" key="6">
    <source>
        <dbReference type="ARBA" id="ARBA00023239"/>
    </source>
</evidence>